<dbReference type="EMBL" id="UYYB01017982">
    <property type="protein sequence ID" value="VDM70880.1"/>
    <property type="molecule type" value="Genomic_DNA"/>
</dbReference>
<protein>
    <submittedName>
        <fullName evidence="1">Uncharacterized protein</fullName>
    </submittedName>
</protein>
<proteinExistence type="predicted"/>
<keyword evidence="2" id="KW-1185">Reference proteome</keyword>
<gene>
    <name evidence="1" type="ORF">SVUK_LOCUS5878</name>
</gene>
<dbReference type="PANTHER" id="PTHR22989">
    <property type="entry name" value="UNCHARACTERIZED DUF13 C.ELEGANS"/>
    <property type="match status" value="1"/>
</dbReference>
<dbReference type="PANTHER" id="PTHR22989:SF3">
    <property type="entry name" value="METHYLTRANSFERASE FKBM DOMAIN-CONTAINING PROTEIN"/>
    <property type="match status" value="1"/>
</dbReference>
<name>A0A3P7IDA4_STRVU</name>
<evidence type="ECO:0000313" key="2">
    <source>
        <dbReference type="Proteomes" id="UP000270094"/>
    </source>
</evidence>
<sequence length="76" mass="9072">MLGVGAEFDQNGIRCFPFNHLGHTNFKERFVPIMKRLLSDRRYAILKVVTAGHHRTFLFNFENRKCVDKYIAQFFY</sequence>
<evidence type="ECO:0000313" key="1">
    <source>
        <dbReference type="EMBL" id="VDM70880.1"/>
    </source>
</evidence>
<dbReference type="AlphaFoldDB" id="A0A3P7IDA4"/>
<accession>A0A3P7IDA4</accession>
<reference evidence="1 2" key="1">
    <citation type="submission" date="2018-11" db="EMBL/GenBank/DDBJ databases">
        <authorList>
            <consortium name="Pathogen Informatics"/>
        </authorList>
    </citation>
    <scope>NUCLEOTIDE SEQUENCE [LARGE SCALE GENOMIC DNA]</scope>
</reference>
<dbReference type="OrthoDB" id="5775722at2759"/>
<organism evidence="1 2">
    <name type="scientific">Strongylus vulgaris</name>
    <name type="common">Blood worm</name>
    <dbReference type="NCBI Taxonomy" id="40348"/>
    <lineage>
        <taxon>Eukaryota</taxon>
        <taxon>Metazoa</taxon>
        <taxon>Ecdysozoa</taxon>
        <taxon>Nematoda</taxon>
        <taxon>Chromadorea</taxon>
        <taxon>Rhabditida</taxon>
        <taxon>Rhabditina</taxon>
        <taxon>Rhabditomorpha</taxon>
        <taxon>Strongyloidea</taxon>
        <taxon>Strongylidae</taxon>
        <taxon>Strongylus</taxon>
    </lineage>
</organism>
<dbReference type="Proteomes" id="UP000270094">
    <property type="component" value="Unassembled WGS sequence"/>
</dbReference>